<organism evidence="1 2">
    <name type="scientific">Plantactinospora alkalitolerans</name>
    <dbReference type="NCBI Taxonomy" id="2789879"/>
    <lineage>
        <taxon>Bacteria</taxon>
        <taxon>Bacillati</taxon>
        <taxon>Actinomycetota</taxon>
        <taxon>Actinomycetes</taxon>
        <taxon>Micromonosporales</taxon>
        <taxon>Micromonosporaceae</taxon>
        <taxon>Plantactinospora</taxon>
    </lineage>
</organism>
<accession>A0ABS0H720</accession>
<evidence type="ECO:0000313" key="1">
    <source>
        <dbReference type="EMBL" id="MBF9134271.1"/>
    </source>
</evidence>
<dbReference type="Proteomes" id="UP000638560">
    <property type="component" value="Unassembled WGS sequence"/>
</dbReference>
<proteinExistence type="predicted"/>
<keyword evidence="2" id="KW-1185">Reference proteome</keyword>
<comment type="caution">
    <text evidence="1">The sequence shown here is derived from an EMBL/GenBank/DDBJ whole genome shotgun (WGS) entry which is preliminary data.</text>
</comment>
<evidence type="ECO:0008006" key="3">
    <source>
        <dbReference type="Google" id="ProtNLM"/>
    </source>
</evidence>
<evidence type="ECO:0000313" key="2">
    <source>
        <dbReference type="Proteomes" id="UP000638560"/>
    </source>
</evidence>
<gene>
    <name evidence="1" type="ORF">I0C86_35865</name>
</gene>
<reference evidence="1 2" key="1">
    <citation type="submission" date="2020-11" db="EMBL/GenBank/DDBJ databases">
        <title>A novel isolate from a Black sea contaminated sediment with potential to produce alkanes: Plantactinospora alkalitolerans sp. nov.</title>
        <authorList>
            <person name="Carro L."/>
            <person name="Veyisoglu A."/>
            <person name="Guven K."/>
            <person name="Schumann P."/>
            <person name="Klenk H.-P."/>
            <person name="Sahin N."/>
        </authorList>
    </citation>
    <scope>NUCLEOTIDE SEQUENCE [LARGE SCALE GENOMIC DNA]</scope>
    <source>
        <strain evidence="1 2">S1510</strain>
    </source>
</reference>
<dbReference type="EMBL" id="JADPUN010000333">
    <property type="protein sequence ID" value="MBF9134271.1"/>
    <property type="molecule type" value="Genomic_DNA"/>
</dbReference>
<sequence>MTSPRPHSRFRPHTPTRPTFRCRTCGAAWPCSPARLSLLVAYRGDPLGLLTYLSAQLHRARHDLPHLDPAGLSARFLDWVPRQPR</sequence>
<name>A0ABS0H720_9ACTN</name>
<protein>
    <recommendedName>
        <fullName evidence="3">Flavin reductase</fullName>
    </recommendedName>
</protein>